<evidence type="ECO:0000313" key="1">
    <source>
        <dbReference type="EMBL" id="KAJ9061697.1"/>
    </source>
</evidence>
<organism evidence="1 2">
    <name type="scientific">Entomophthora muscae</name>
    <dbReference type="NCBI Taxonomy" id="34485"/>
    <lineage>
        <taxon>Eukaryota</taxon>
        <taxon>Fungi</taxon>
        <taxon>Fungi incertae sedis</taxon>
        <taxon>Zoopagomycota</taxon>
        <taxon>Entomophthoromycotina</taxon>
        <taxon>Entomophthoromycetes</taxon>
        <taxon>Entomophthorales</taxon>
        <taxon>Entomophthoraceae</taxon>
        <taxon>Entomophthora</taxon>
    </lineage>
</organism>
<evidence type="ECO:0000313" key="2">
    <source>
        <dbReference type="Proteomes" id="UP001165960"/>
    </source>
</evidence>
<accession>A0ACC2SHQ4</accession>
<protein>
    <submittedName>
        <fullName evidence="1">Uncharacterized protein</fullName>
    </submittedName>
</protein>
<proteinExistence type="predicted"/>
<reference evidence="1" key="1">
    <citation type="submission" date="2022-04" db="EMBL/GenBank/DDBJ databases">
        <title>Genome of the entomopathogenic fungus Entomophthora muscae.</title>
        <authorList>
            <person name="Elya C."/>
            <person name="Lovett B.R."/>
            <person name="Lee E."/>
            <person name="Macias A.M."/>
            <person name="Hajek A.E."/>
            <person name="De Bivort B.L."/>
            <person name="Kasson M.T."/>
            <person name="De Fine Licht H.H."/>
            <person name="Stajich J.E."/>
        </authorList>
    </citation>
    <scope>NUCLEOTIDE SEQUENCE</scope>
    <source>
        <strain evidence="1">Berkeley</strain>
    </source>
</reference>
<name>A0ACC2SHQ4_9FUNG</name>
<dbReference type="EMBL" id="QTSX02005048">
    <property type="protein sequence ID" value="KAJ9061697.1"/>
    <property type="molecule type" value="Genomic_DNA"/>
</dbReference>
<dbReference type="Proteomes" id="UP001165960">
    <property type="component" value="Unassembled WGS sequence"/>
</dbReference>
<sequence>MDLPLIPKLSYLSMHGHLIDNSNKRVWEHVYYPIQGNFYGDPYKWPLVLVWTFPLVCVQVSTNLLAGSACKPALFLPLKGWLQQDAIQLFRLSLGPLSAPNQPLWE</sequence>
<gene>
    <name evidence="1" type="ORF">DSO57_1018115</name>
</gene>
<comment type="caution">
    <text evidence="1">The sequence shown here is derived from an EMBL/GenBank/DDBJ whole genome shotgun (WGS) entry which is preliminary data.</text>
</comment>
<keyword evidence="2" id="KW-1185">Reference proteome</keyword>